<accession>A4TXY9</accession>
<dbReference type="AlphaFoldDB" id="A4TXY9"/>
<dbReference type="EMBL" id="CU459003">
    <property type="protein sequence ID" value="CAM75496.1"/>
    <property type="molecule type" value="Genomic_DNA"/>
</dbReference>
<name>A4TXY9_9PROT</name>
<reference evidence="1" key="1">
    <citation type="journal article" date="2007" name="J. Bacteriol.">
        <title>Comparative genome analysis of four magnetotactic bacteria reveals a complex set of group-specific genes implicated in magnetosome biomineralization and function.</title>
        <authorList>
            <person name="Richter M."/>
            <person name="Kube M."/>
            <person name="Bazylinski D.A."/>
            <person name="Lombardot T."/>
            <person name="Gloeckner F.O."/>
            <person name="Reinhardt R."/>
            <person name="Schueler D."/>
        </authorList>
    </citation>
    <scope>NUCLEOTIDE SEQUENCE</scope>
    <source>
        <strain evidence="1">MSR-1</strain>
    </source>
</reference>
<dbReference type="RefSeq" id="WP_106001887.1">
    <property type="nucleotide sequence ID" value="NZ_CP027527.1"/>
</dbReference>
<organism evidence="1">
    <name type="scientific">Magnetospirillum gryphiswaldense</name>
    <dbReference type="NCBI Taxonomy" id="55518"/>
    <lineage>
        <taxon>Bacteria</taxon>
        <taxon>Pseudomonadati</taxon>
        <taxon>Pseudomonadota</taxon>
        <taxon>Alphaproteobacteria</taxon>
        <taxon>Rhodospirillales</taxon>
        <taxon>Rhodospirillaceae</taxon>
        <taxon>Magnetospirillum</taxon>
    </lineage>
</organism>
<evidence type="ECO:0000313" key="1">
    <source>
        <dbReference type="EMBL" id="CAM75496.1"/>
    </source>
</evidence>
<protein>
    <submittedName>
        <fullName evidence="1">Uncharacterized protein</fullName>
    </submittedName>
</protein>
<sequence>MDREKIALAMPAIRQEFETLKQALGEGRMLSATSALFGGCLSWGDELRSIYARDDRQALSERDPLTRFFVTRFRGQEGDADIVSASGGTCFLLAFSAFPYLDALMMEMSVGDHMGFDEDGNWLVSKIIAGTMDGSRLKVDKGHQGWRFDLMSVYQAKAQAMDTFITERFGGDFDAFLWRYVADHDLAFDMDRAWRPLVEKGGI</sequence>
<gene>
    <name evidence="1" type="ORF">MGR_0552</name>
</gene>
<proteinExistence type="predicted"/>